<comment type="caution">
    <text evidence="2">The sequence shown here is derived from an EMBL/GenBank/DDBJ whole genome shotgun (WGS) entry which is preliminary data.</text>
</comment>
<feature type="non-terminal residue" evidence="2">
    <location>
        <position position="48"/>
    </location>
</feature>
<dbReference type="Proteomes" id="UP000265520">
    <property type="component" value="Unassembled WGS sequence"/>
</dbReference>
<feature type="compositionally biased region" description="Basic and acidic residues" evidence="1">
    <location>
        <begin position="25"/>
        <end position="37"/>
    </location>
</feature>
<sequence>MKDKANAEESNKVDKGSNEGNNSNHLRDCEDVERCRGSDLFTPPLKKK</sequence>
<evidence type="ECO:0000313" key="2">
    <source>
        <dbReference type="EMBL" id="MCI54941.1"/>
    </source>
</evidence>
<evidence type="ECO:0000313" key="3">
    <source>
        <dbReference type="Proteomes" id="UP000265520"/>
    </source>
</evidence>
<name>A0A392T1C2_9FABA</name>
<keyword evidence="3" id="KW-1185">Reference proteome</keyword>
<protein>
    <submittedName>
        <fullName evidence="2">Uncharacterized protein</fullName>
    </submittedName>
</protein>
<accession>A0A392T1C2</accession>
<dbReference type="EMBL" id="LXQA010487889">
    <property type="protein sequence ID" value="MCI54941.1"/>
    <property type="molecule type" value="Genomic_DNA"/>
</dbReference>
<dbReference type="AlphaFoldDB" id="A0A392T1C2"/>
<feature type="compositionally biased region" description="Basic and acidic residues" evidence="1">
    <location>
        <begin position="1"/>
        <end position="17"/>
    </location>
</feature>
<proteinExistence type="predicted"/>
<organism evidence="2 3">
    <name type="scientific">Trifolium medium</name>
    <dbReference type="NCBI Taxonomy" id="97028"/>
    <lineage>
        <taxon>Eukaryota</taxon>
        <taxon>Viridiplantae</taxon>
        <taxon>Streptophyta</taxon>
        <taxon>Embryophyta</taxon>
        <taxon>Tracheophyta</taxon>
        <taxon>Spermatophyta</taxon>
        <taxon>Magnoliopsida</taxon>
        <taxon>eudicotyledons</taxon>
        <taxon>Gunneridae</taxon>
        <taxon>Pentapetalae</taxon>
        <taxon>rosids</taxon>
        <taxon>fabids</taxon>
        <taxon>Fabales</taxon>
        <taxon>Fabaceae</taxon>
        <taxon>Papilionoideae</taxon>
        <taxon>50 kb inversion clade</taxon>
        <taxon>NPAAA clade</taxon>
        <taxon>Hologalegina</taxon>
        <taxon>IRL clade</taxon>
        <taxon>Trifolieae</taxon>
        <taxon>Trifolium</taxon>
    </lineage>
</organism>
<evidence type="ECO:0000256" key="1">
    <source>
        <dbReference type="SAM" id="MobiDB-lite"/>
    </source>
</evidence>
<feature type="region of interest" description="Disordered" evidence="1">
    <location>
        <begin position="1"/>
        <end position="48"/>
    </location>
</feature>
<reference evidence="2 3" key="1">
    <citation type="journal article" date="2018" name="Front. Plant Sci.">
        <title>Red Clover (Trifolium pratense) and Zigzag Clover (T. medium) - A Picture of Genomic Similarities and Differences.</title>
        <authorList>
            <person name="Dluhosova J."/>
            <person name="Istvanek J."/>
            <person name="Nedelnik J."/>
            <person name="Repkova J."/>
        </authorList>
    </citation>
    <scope>NUCLEOTIDE SEQUENCE [LARGE SCALE GENOMIC DNA]</scope>
    <source>
        <strain evidence="3">cv. 10/8</strain>
        <tissue evidence="2">Leaf</tissue>
    </source>
</reference>